<evidence type="ECO:0000256" key="2">
    <source>
        <dbReference type="ARBA" id="ARBA00023315"/>
    </source>
</evidence>
<keyword evidence="1" id="KW-0808">Transferase</keyword>
<gene>
    <name evidence="5" type="ORF">METZ01_LOCUS150259</name>
</gene>
<evidence type="ECO:0000256" key="1">
    <source>
        <dbReference type="ARBA" id="ARBA00022679"/>
    </source>
</evidence>
<evidence type="ECO:0000256" key="3">
    <source>
        <dbReference type="SAM" id="MobiDB-lite"/>
    </source>
</evidence>
<evidence type="ECO:0000259" key="4">
    <source>
        <dbReference type="PROSITE" id="PS51186"/>
    </source>
</evidence>
<dbReference type="SUPFAM" id="SSF55729">
    <property type="entry name" value="Acyl-CoA N-acyltransferases (Nat)"/>
    <property type="match status" value="1"/>
</dbReference>
<dbReference type="NCBIfam" id="NF005840">
    <property type="entry name" value="PRK07757.1"/>
    <property type="match status" value="1"/>
</dbReference>
<dbReference type="PANTHER" id="PTHR30602:SF12">
    <property type="entry name" value="AMINO-ACID ACETYLTRANSFERASE NAGS1, CHLOROPLASTIC-RELATED"/>
    <property type="match status" value="1"/>
</dbReference>
<dbReference type="PANTHER" id="PTHR30602">
    <property type="entry name" value="AMINO-ACID ACETYLTRANSFERASE"/>
    <property type="match status" value="1"/>
</dbReference>
<keyword evidence="2" id="KW-0012">Acyltransferase</keyword>
<dbReference type="Pfam" id="PF00583">
    <property type="entry name" value="Acetyltransf_1"/>
    <property type="match status" value="1"/>
</dbReference>
<dbReference type="Gene3D" id="3.40.630.30">
    <property type="match status" value="1"/>
</dbReference>
<proteinExistence type="predicted"/>
<dbReference type="PROSITE" id="PS51186">
    <property type="entry name" value="GNAT"/>
    <property type="match status" value="1"/>
</dbReference>
<reference evidence="5" key="1">
    <citation type="submission" date="2018-05" db="EMBL/GenBank/DDBJ databases">
        <authorList>
            <person name="Lanie J.A."/>
            <person name="Ng W.-L."/>
            <person name="Kazmierczak K.M."/>
            <person name="Andrzejewski T.M."/>
            <person name="Davidsen T.M."/>
            <person name="Wayne K.J."/>
            <person name="Tettelin H."/>
            <person name="Glass J.I."/>
            <person name="Rusch D."/>
            <person name="Podicherti R."/>
            <person name="Tsui H.-C.T."/>
            <person name="Winkler M.E."/>
        </authorList>
    </citation>
    <scope>NUCLEOTIDE SEQUENCE</scope>
</reference>
<dbReference type="CDD" id="cd04301">
    <property type="entry name" value="NAT_SF"/>
    <property type="match status" value="1"/>
</dbReference>
<name>A0A382A791_9ZZZZ</name>
<feature type="domain" description="N-acetyltransferase" evidence="4">
    <location>
        <begin position="1"/>
        <end position="142"/>
    </location>
</feature>
<evidence type="ECO:0000313" key="5">
    <source>
        <dbReference type="EMBL" id="SVA97405.1"/>
    </source>
</evidence>
<dbReference type="AlphaFoldDB" id="A0A382A791"/>
<dbReference type="GO" id="GO:0004042">
    <property type="term" value="F:L-glutamate N-acetyltransferase activity"/>
    <property type="evidence" value="ECO:0007669"/>
    <property type="project" value="InterPro"/>
</dbReference>
<dbReference type="GO" id="GO:0005737">
    <property type="term" value="C:cytoplasm"/>
    <property type="evidence" value="ECO:0007669"/>
    <property type="project" value="InterPro"/>
</dbReference>
<dbReference type="EMBL" id="UINC01024210">
    <property type="protein sequence ID" value="SVA97405.1"/>
    <property type="molecule type" value="Genomic_DNA"/>
</dbReference>
<feature type="region of interest" description="Disordered" evidence="3">
    <location>
        <begin position="162"/>
        <end position="182"/>
    </location>
</feature>
<dbReference type="InterPro" id="IPR016181">
    <property type="entry name" value="Acyl_CoA_acyltransferase"/>
</dbReference>
<protein>
    <recommendedName>
        <fullName evidence="4">N-acetyltransferase domain-containing protein</fullName>
    </recommendedName>
</protein>
<dbReference type="InterPro" id="IPR000182">
    <property type="entry name" value="GNAT_dom"/>
</dbReference>
<sequence length="197" mass="22615">MLRKAKIEDAQAIQNLICFYSEDGKMLFRSLEEIEQTIADFRVYEKSGEVIGICNLKYGWDKLVEIRSLGVDPRYHRQGIATQMIKYSINQALLNQNCDTVFVLTYAIPLFEKLGFQIIDKTNLPQKVWNDCQQCLHQDNCDETAMSFSLLKTERENFKPNEKLPFAGSKIPPEKAAPLQKQIKPSLGKSEQVLYSS</sequence>
<dbReference type="GO" id="GO:0006526">
    <property type="term" value="P:L-arginine biosynthetic process"/>
    <property type="evidence" value="ECO:0007669"/>
    <property type="project" value="InterPro"/>
</dbReference>
<dbReference type="InterPro" id="IPR010167">
    <property type="entry name" value="NH2A_AcTrfase"/>
</dbReference>
<organism evidence="5">
    <name type="scientific">marine metagenome</name>
    <dbReference type="NCBI Taxonomy" id="408172"/>
    <lineage>
        <taxon>unclassified sequences</taxon>
        <taxon>metagenomes</taxon>
        <taxon>ecological metagenomes</taxon>
    </lineage>
</organism>
<accession>A0A382A791</accession>